<feature type="chain" id="PRO_5015215341" description="Copper-containing nitrite reductase" evidence="13">
    <location>
        <begin position="26"/>
        <end position="473"/>
    </location>
</feature>
<comment type="subunit">
    <text evidence="3 13">Homotrimer.</text>
</comment>
<protein>
    <recommendedName>
        <fullName evidence="5 13">Copper-containing nitrite reductase</fullName>
        <ecNumber evidence="4 13">1.7.2.1</ecNumber>
    </recommendedName>
</protein>
<evidence type="ECO:0000256" key="7">
    <source>
        <dbReference type="ARBA" id="ARBA00022737"/>
    </source>
</evidence>
<proteinExistence type="inferred from homology"/>
<feature type="domain" description="Plastocyanin-like" evidence="15">
    <location>
        <begin position="346"/>
        <end position="448"/>
    </location>
</feature>
<comment type="caution">
    <text evidence="17">The sequence shown here is derived from an EMBL/GenBank/DDBJ whole genome shotgun (WGS) entry which is preliminary data.</text>
</comment>
<feature type="binding site" description="type 1 copper site" evidence="12">
    <location>
        <position position="437"/>
    </location>
    <ligand>
        <name>Cu cation</name>
        <dbReference type="ChEBI" id="CHEBI:23378"/>
        <label>1</label>
    </ligand>
</feature>
<feature type="binding site" description="type 1 copper site" evidence="12">
    <location>
        <position position="280"/>
    </location>
    <ligand>
        <name>Cu cation</name>
        <dbReference type="ChEBI" id="CHEBI:23378"/>
        <label>1</label>
    </ligand>
</feature>
<evidence type="ECO:0000256" key="4">
    <source>
        <dbReference type="ARBA" id="ARBA00011882"/>
    </source>
</evidence>
<evidence type="ECO:0000256" key="8">
    <source>
        <dbReference type="ARBA" id="ARBA00022764"/>
    </source>
</evidence>
<dbReference type="InterPro" id="IPR011706">
    <property type="entry name" value="Cu-oxidase_C"/>
</dbReference>
<dbReference type="PANTHER" id="PTHR11709:SF394">
    <property type="entry name" value="FI03373P-RELATED"/>
    <property type="match status" value="1"/>
</dbReference>
<dbReference type="GO" id="GO:0050421">
    <property type="term" value="F:nitrite reductase (NO-forming) activity"/>
    <property type="evidence" value="ECO:0007669"/>
    <property type="project" value="UniProtKB-EC"/>
</dbReference>
<dbReference type="InterPro" id="IPR033138">
    <property type="entry name" value="Cu_oxidase_CS"/>
</dbReference>
<feature type="signal peptide" evidence="13">
    <location>
        <begin position="1"/>
        <end position="25"/>
    </location>
</feature>
<dbReference type="CDD" id="cd11020">
    <property type="entry name" value="CuRO_1_CuNIR"/>
    <property type="match status" value="1"/>
</dbReference>
<feature type="binding site" description="type 1 copper site" evidence="12">
    <location>
        <position position="294"/>
    </location>
    <ligand>
        <name>Cu cation</name>
        <dbReference type="ChEBI" id="CHEBI:23378"/>
        <label>1</label>
    </ligand>
</feature>
<evidence type="ECO:0000313" key="18">
    <source>
        <dbReference type="Proteomes" id="UP000230390"/>
    </source>
</evidence>
<evidence type="ECO:0000313" key="17">
    <source>
        <dbReference type="EMBL" id="PIL43740.1"/>
    </source>
</evidence>
<dbReference type="FunFam" id="2.60.40.420:FF:000093">
    <property type="entry name" value="Copper-containing nitrite reductase"/>
    <property type="match status" value="1"/>
</dbReference>
<evidence type="ECO:0000256" key="11">
    <source>
        <dbReference type="ARBA" id="ARBA00049340"/>
    </source>
</evidence>
<reference evidence="17 18" key="1">
    <citation type="submission" date="2017-10" db="EMBL/GenBank/DDBJ databases">
        <title>Massilia psychrophilum sp. nov., a novel purple-pigmented bacterium isolated from Tianshan glacier, Xinjiang Municipality, China.</title>
        <authorList>
            <person name="Wang H."/>
        </authorList>
    </citation>
    <scope>NUCLEOTIDE SEQUENCE [LARGE SCALE GENOMIC DNA]</scope>
    <source>
        <strain evidence="17 18">JCM 30074</strain>
    </source>
</reference>
<dbReference type="Pfam" id="PF07731">
    <property type="entry name" value="Cu-oxidase_2"/>
    <property type="match status" value="1"/>
</dbReference>
<evidence type="ECO:0000256" key="2">
    <source>
        <dbReference type="ARBA" id="ARBA00010609"/>
    </source>
</evidence>
<keyword evidence="18" id="KW-1185">Reference proteome</keyword>
<comment type="cofactor">
    <cofactor evidence="13">
        <name>Cu(2+)</name>
        <dbReference type="ChEBI" id="CHEBI:29036"/>
    </cofactor>
    <text evidence="13">Binds 1 Cu(+) ion.</text>
</comment>
<evidence type="ECO:0000256" key="9">
    <source>
        <dbReference type="ARBA" id="ARBA00023002"/>
    </source>
</evidence>
<sequence length="473" mass="49789">MKRTMISQALMALVMGTAALAPAMAQHGTAHGAAAAPAAGSAVQYRPDVTFTLRTDIADGKLVFISESGATKGTANPTLNVAEGAIVQINLVNGDGATHDVSVPDFNAKSNQINAKGSSTSIVFKADKKGVFTYICTLPGHVAAGMIGKIIVGGAVAAPVAKGADISQSPYAVGTPVGARGPKKLTVNLETTEIAGQLADGTTYRYWTFNNKVPGPFLRVRVGDTVEVNMANAKDSHMIHSVDFHAVTGPGGGAAVTQAAPGSTKSFTFKALNPGLYVYHCATPMVAQHISNGMYGMILVEPEGGLAKVDREFYVMQGEIYTAQRHGTQGEAEFSLEKLLNEQPEHLMFNGSHDALTKTHRMEAKVGETVRIFFGVGGPNLTSSFHVIGEVFDRVYSQADLTSPPAKNVQTTLVPPGGATMVEFKVEVPGRYILVDHALSRMEKGLAGFLHVVGKENPDVFRTASKPDADSGH</sequence>
<dbReference type="InterPro" id="IPR008972">
    <property type="entry name" value="Cupredoxin"/>
</dbReference>
<dbReference type="OrthoDB" id="9757546at2"/>
<gene>
    <name evidence="17" type="primary">nirK</name>
    <name evidence="17" type="ORF">CR105_17045</name>
</gene>
<dbReference type="InterPro" id="IPR000923">
    <property type="entry name" value="BlueCu_1"/>
</dbReference>
<evidence type="ECO:0000256" key="12">
    <source>
        <dbReference type="PIRSR" id="PIRSR601287-1"/>
    </source>
</evidence>
<dbReference type="CDD" id="cd04208">
    <property type="entry name" value="CuRO_2_CuNIR"/>
    <property type="match status" value="1"/>
</dbReference>
<comment type="catalytic activity">
    <reaction evidence="11 13">
        <text>nitric oxide + Fe(III)-[cytochrome c] + H2O = Fe(II)-[cytochrome c] + nitrite + 2 H(+)</text>
        <dbReference type="Rhea" id="RHEA:15233"/>
        <dbReference type="Rhea" id="RHEA-COMP:10350"/>
        <dbReference type="Rhea" id="RHEA-COMP:14399"/>
        <dbReference type="ChEBI" id="CHEBI:15377"/>
        <dbReference type="ChEBI" id="CHEBI:15378"/>
        <dbReference type="ChEBI" id="CHEBI:16301"/>
        <dbReference type="ChEBI" id="CHEBI:16480"/>
        <dbReference type="ChEBI" id="CHEBI:29033"/>
        <dbReference type="ChEBI" id="CHEBI:29034"/>
        <dbReference type="EC" id="1.7.2.1"/>
    </reaction>
</comment>
<keyword evidence="7" id="KW-0677">Repeat</keyword>
<dbReference type="Proteomes" id="UP000230390">
    <property type="component" value="Unassembled WGS sequence"/>
</dbReference>
<dbReference type="PROSITE" id="PS00079">
    <property type="entry name" value="MULTICOPPER_OXIDASE1"/>
    <property type="match status" value="1"/>
</dbReference>
<evidence type="ECO:0000256" key="1">
    <source>
        <dbReference type="ARBA" id="ARBA00004418"/>
    </source>
</evidence>
<dbReference type="NCBIfam" id="TIGR02376">
    <property type="entry name" value="Cu_nitrite_red"/>
    <property type="match status" value="1"/>
</dbReference>
<keyword evidence="13" id="KW-0732">Signal</keyword>
<name>A0A2G8TCI4_9BURK</name>
<keyword evidence="6 12" id="KW-0479">Metal-binding</keyword>
<dbReference type="CDD" id="cd00920">
    <property type="entry name" value="Cupredoxin"/>
    <property type="match status" value="1"/>
</dbReference>
<dbReference type="SUPFAM" id="SSF49503">
    <property type="entry name" value="Cupredoxins"/>
    <property type="match status" value="3"/>
</dbReference>
<evidence type="ECO:0000256" key="5">
    <source>
        <dbReference type="ARBA" id="ARBA00017290"/>
    </source>
</evidence>
<dbReference type="AlphaFoldDB" id="A0A2G8TCI4"/>
<dbReference type="GO" id="GO:0005507">
    <property type="term" value="F:copper ion binding"/>
    <property type="evidence" value="ECO:0007669"/>
    <property type="project" value="InterPro"/>
</dbReference>
<evidence type="ECO:0000256" key="6">
    <source>
        <dbReference type="ARBA" id="ARBA00022723"/>
    </source>
</evidence>
<comment type="cofactor">
    <cofactor evidence="13">
        <name>Cu(+)</name>
        <dbReference type="ChEBI" id="CHEBI:49552"/>
    </cofactor>
    <text evidence="13">Binds 1 Cu(+) ion.</text>
</comment>
<comment type="similarity">
    <text evidence="2 13">Belongs to the multicopper oxidase family.</text>
</comment>
<keyword evidence="10 12" id="KW-0186">Copper</keyword>
<dbReference type="InterPro" id="IPR045087">
    <property type="entry name" value="Cu-oxidase_fam"/>
</dbReference>
<evidence type="ECO:0000256" key="3">
    <source>
        <dbReference type="ARBA" id="ARBA00011233"/>
    </source>
</evidence>
<keyword evidence="8" id="KW-0574">Periplasm</keyword>
<feature type="binding site" description="type 1 copper site" evidence="12">
    <location>
        <position position="240"/>
    </location>
    <ligand>
        <name>Cu cation</name>
        <dbReference type="ChEBI" id="CHEBI:23378"/>
        <label>1</label>
    </ligand>
</feature>
<evidence type="ECO:0000259" key="14">
    <source>
        <dbReference type="Pfam" id="PF00127"/>
    </source>
</evidence>
<dbReference type="EMBL" id="PDOC01000011">
    <property type="protein sequence ID" value="PIL43740.1"/>
    <property type="molecule type" value="Genomic_DNA"/>
</dbReference>
<organism evidence="17 18">
    <name type="scientific">Massilia eurypsychrophila</name>
    <dbReference type="NCBI Taxonomy" id="1485217"/>
    <lineage>
        <taxon>Bacteria</taxon>
        <taxon>Pseudomonadati</taxon>
        <taxon>Pseudomonadota</taxon>
        <taxon>Betaproteobacteria</taxon>
        <taxon>Burkholderiales</taxon>
        <taxon>Oxalobacteraceae</taxon>
        <taxon>Telluria group</taxon>
        <taxon>Massilia</taxon>
    </lineage>
</organism>
<feature type="binding site" description="type 1 copper site" evidence="12">
    <location>
        <position position="289"/>
    </location>
    <ligand>
        <name>Cu cation</name>
        <dbReference type="ChEBI" id="CHEBI:23378"/>
        <label>1</label>
    </ligand>
</feature>
<dbReference type="PANTHER" id="PTHR11709">
    <property type="entry name" value="MULTI-COPPER OXIDASE"/>
    <property type="match status" value="1"/>
</dbReference>
<dbReference type="InterPro" id="IPR001287">
    <property type="entry name" value="NO2-reductase_Cu"/>
</dbReference>
<evidence type="ECO:0000259" key="16">
    <source>
        <dbReference type="Pfam" id="PF07732"/>
    </source>
</evidence>
<feature type="binding site" description="type 1 copper site" evidence="12">
    <location>
        <position position="281"/>
    </location>
    <ligand>
        <name>Cu cation</name>
        <dbReference type="ChEBI" id="CHEBI:23378"/>
        <label>1</label>
    </ligand>
</feature>
<feature type="domain" description="Blue (type 1) copper" evidence="14">
    <location>
        <begin position="72"/>
        <end position="152"/>
    </location>
</feature>
<dbReference type="EC" id="1.7.2.1" evidence="4 13"/>
<dbReference type="GO" id="GO:0042597">
    <property type="term" value="C:periplasmic space"/>
    <property type="evidence" value="ECO:0007669"/>
    <property type="project" value="UniProtKB-SubCell"/>
</dbReference>
<feature type="domain" description="Plastocyanin-like" evidence="16">
    <location>
        <begin position="197"/>
        <end position="303"/>
    </location>
</feature>
<dbReference type="GO" id="GO:0009055">
    <property type="term" value="F:electron transfer activity"/>
    <property type="evidence" value="ECO:0007669"/>
    <property type="project" value="InterPro"/>
</dbReference>
<dbReference type="InterPro" id="IPR011707">
    <property type="entry name" value="Cu-oxidase-like_N"/>
</dbReference>
<evidence type="ECO:0000256" key="13">
    <source>
        <dbReference type="RuleBase" id="RU365025"/>
    </source>
</evidence>
<dbReference type="PRINTS" id="PR00695">
    <property type="entry name" value="CUNO2RDTASE"/>
</dbReference>
<comment type="subcellular location">
    <subcellularLocation>
        <location evidence="1">Periplasm</location>
    </subcellularLocation>
</comment>
<keyword evidence="9 13" id="KW-0560">Oxidoreductase</keyword>
<accession>A0A2G8TCI4</accession>
<evidence type="ECO:0000259" key="15">
    <source>
        <dbReference type="Pfam" id="PF07731"/>
    </source>
</evidence>
<dbReference type="Pfam" id="PF00127">
    <property type="entry name" value="Copper-bind"/>
    <property type="match status" value="1"/>
</dbReference>
<dbReference type="Pfam" id="PF07732">
    <property type="entry name" value="Cu-oxidase_3"/>
    <property type="match status" value="1"/>
</dbReference>
<feature type="binding site" description="type 1 copper site" evidence="12">
    <location>
        <position position="245"/>
    </location>
    <ligand>
        <name>Cu cation</name>
        <dbReference type="ChEBI" id="CHEBI:23378"/>
        <label>1</label>
    </ligand>
</feature>
<evidence type="ECO:0000256" key="10">
    <source>
        <dbReference type="ARBA" id="ARBA00023008"/>
    </source>
</evidence>
<dbReference type="Gene3D" id="2.60.40.420">
    <property type="entry name" value="Cupredoxins - blue copper proteins"/>
    <property type="match status" value="3"/>
</dbReference>